<name>A0A401T0R3_CHIPU</name>
<organism evidence="2 3">
    <name type="scientific">Chiloscyllium punctatum</name>
    <name type="common">Brownbanded bambooshark</name>
    <name type="synonym">Hemiscyllium punctatum</name>
    <dbReference type="NCBI Taxonomy" id="137246"/>
    <lineage>
        <taxon>Eukaryota</taxon>
        <taxon>Metazoa</taxon>
        <taxon>Chordata</taxon>
        <taxon>Craniata</taxon>
        <taxon>Vertebrata</taxon>
        <taxon>Chondrichthyes</taxon>
        <taxon>Elasmobranchii</taxon>
        <taxon>Galeomorphii</taxon>
        <taxon>Galeoidea</taxon>
        <taxon>Orectolobiformes</taxon>
        <taxon>Hemiscylliidae</taxon>
        <taxon>Chiloscyllium</taxon>
    </lineage>
</organism>
<comment type="caution">
    <text evidence="2">The sequence shown here is derived from an EMBL/GenBank/DDBJ whole genome shotgun (WGS) entry which is preliminary data.</text>
</comment>
<dbReference type="AlphaFoldDB" id="A0A401T0R3"/>
<proteinExistence type="predicted"/>
<dbReference type="Proteomes" id="UP000287033">
    <property type="component" value="Unassembled WGS sequence"/>
</dbReference>
<gene>
    <name evidence="2" type="ORF">chiPu_0014710</name>
</gene>
<accession>A0A401T0R3</accession>
<dbReference type="EMBL" id="BEZZ01000799">
    <property type="protein sequence ID" value="GCC36218.1"/>
    <property type="molecule type" value="Genomic_DNA"/>
</dbReference>
<reference evidence="2 3" key="1">
    <citation type="journal article" date="2018" name="Nat. Ecol. Evol.">
        <title>Shark genomes provide insights into elasmobranch evolution and the origin of vertebrates.</title>
        <authorList>
            <person name="Hara Y"/>
            <person name="Yamaguchi K"/>
            <person name="Onimaru K"/>
            <person name="Kadota M"/>
            <person name="Koyanagi M"/>
            <person name="Keeley SD"/>
            <person name="Tatsumi K"/>
            <person name="Tanaka K"/>
            <person name="Motone F"/>
            <person name="Kageyama Y"/>
            <person name="Nozu R"/>
            <person name="Adachi N"/>
            <person name="Nishimura O"/>
            <person name="Nakagawa R"/>
            <person name="Tanegashima C"/>
            <person name="Kiyatake I"/>
            <person name="Matsumoto R"/>
            <person name="Murakumo K"/>
            <person name="Nishida K"/>
            <person name="Terakita A"/>
            <person name="Kuratani S"/>
            <person name="Sato K"/>
            <person name="Hyodo S Kuraku.S."/>
        </authorList>
    </citation>
    <scope>NUCLEOTIDE SEQUENCE [LARGE SCALE GENOMIC DNA]</scope>
</reference>
<sequence length="87" mass="9071">MPPQRAPPGGWEECDHTDAVIARPPVAGRSASTLMPPQRAPPGGWEECEHTDAATAGAPWWLGGVRSPFPRPSAGFPLAVDGCLSGE</sequence>
<protein>
    <submittedName>
        <fullName evidence="2">Uncharacterized protein</fullName>
    </submittedName>
</protein>
<evidence type="ECO:0000256" key="1">
    <source>
        <dbReference type="SAM" id="MobiDB-lite"/>
    </source>
</evidence>
<feature type="region of interest" description="Disordered" evidence="1">
    <location>
        <begin position="25"/>
        <end position="44"/>
    </location>
</feature>
<keyword evidence="3" id="KW-1185">Reference proteome</keyword>
<evidence type="ECO:0000313" key="3">
    <source>
        <dbReference type="Proteomes" id="UP000287033"/>
    </source>
</evidence>
<evidence type="ECO:0000313" key="2">
    <source>
        <dbReference type="EMBL" id="GCC36218.1"/>
    </source>
</evidence>